<dbReference type="EMBL" id="QPFP01000039">
    <property type="protein sequence ID" value="TEB27539.1"/>
    <property type="molecule type" value="Genomic_DNA"/>
</dbReference>
<evidence type="ECO:0000313" key="1">
    <source>
        <dbReference type="EMBL" id="TEB27539.1"/>
    </source>
</evidence>
<accession>A0A4Y7T1Y9</accession>
<protein>
    <submittedName>
        <fullName evidence="1">Uncharacterized protein</fullName>
    </submittedName>
</protein>
<reference evidence="1 2" key="1">
    <citation type="journal article" date="2019" name="Nat. Ecol. Evol.">
        <title>Megaphylogeny resolves global patterns of mushroom evolution.</title>
        <authorList>
            <person name="Varga T."/>
            <person name="Krizsan K."/>
            <person name="Foldi C."/>
            <person name="Dima B."/>
            <person name="Sanchez-Garcia M."/>
            <person name="Sanchez-Ramirez S."/>
            <person name="Szollosi G.J."/>
            <person name="Szarkandi J.G."/>
            <person name="Papp V."/>
            <person name="Albert L."/>
            <person name="Andreopoulos W."/>
            <person name="Angelini C."/>
            <person name="Antonin V."/>
            <person name="Barry K.W."/>
            <person name="Bougher N.L."/>
            <person name="Buchanan P."/>
            <person name="Buyck B."/>
            <person name="Bense V."/>
            <person name="Catcheside P."/>
            <person name="Chovatia M."/>
            <person name="Cooper J."/>
            <person name="Damon W."/>
            <person name="Desjardin D."/>
            <person name="Finy P."/>
            <person name="Geml J."/>
            <person name="Haridas S."/>
            <person name="Hughes K."/>
            <person name="Justo A."/>
            <person name="Karasinski D."/>
            <person name="Kautmanova I."/>
            <person name="Kiss B."/>
            <person name="Kocsube S."/>
            <person name="Kotiranta H."/>
            <person name="LaButti K.M."/>
            <person name="Lechner B.E."/>
            <person name="Liimatainen K."/>
            <person name="Lipzen A."/>
            <person name="Lukacs Z."/>
            <person name="Mihaltcheva S."/>
            <person name="Morgado L.N."/>
            <person name="Niskanen T."/>
            <person name="Noordeloos M.E."/>
            <person name="Ohm R.A."/>
            <person name="Ortiz-Santana B."/>
            <person name="Ovrebo C."/>
            <person name="Racz N."/>
            <person name="Riley R."/>
            <person name="Savchenko A."/>
            <person name="Shiryaev A."/>
            <person name="Soop K."/>
            <person name="Spirin V."/>
            <person name="Szebenyi C."/>
            <person name="Tomsovsky M."/>
            <person name="Tulloss R.E."/>
            <person name="Uehling J."/>
            <person name="Grigoriev I.V."/>
            <person name="Vagvolgyi C."/>
            <person name="Papp T."/>
            <person name="Martin F.M."/>
            <person name="Miettinen O."/>
            <person name="Hibbett D.S."/>
            <person name="Nagy L.G."/>
        </authorList>
    </citation>
    <scope>NUCLEOTIDE SEQUENCE [LARGE SCALE GENOMIC DNA]</scope>
    <source>
        <strain evidence="1 2">FP101781</strain>
    </source>
</reference>
<sequence length="80" mass="9171">MGVPSSKFTEEVYLIDKHRVSSSRYSRPAGEDIDPHESPFPLWSGMCASARTLEPARYRIGESPLRKTLTAVKRERRDTY</sequence>
<name>A0A4Y7T1Y9_COPMI</name>
<evidence type="ECO:0000313" key="2">
    <source>
        <dbReference type="Proteomes" id="UP000298030"/>
    </source>
</evidence>
<proteinExistence type="predicted"/>
<keyword evidence="2" id="KW-1185">Reference proteome</keyword>
<comment type="caution">
    <text evidence="1">The sequence shown here is derived from an EMBL/GenBank/DDBJ whole genome shotgun (WGS) entry which is preliminary data.</text>
</comment>
<organism evidence="1 2">
    <name type="scientific">Coprinellus micaceus</name>
    <name type="common">Glistening ink-cap mushroom</name>
    <name type="synonym">Coprinus micaceus</name>
    <dbReference type="NCBI Taxonomy" id="71717"/>
    <lineage>
        <taxon>Eukaryota</taxon>
        <taxon>Fungi</taxon>
        <taxon>Dikarya</taxon>
        <taxon>Basidiomycota</taxon>
        <taxon>Agaricomycotina</taxon>
        <taxon>Agaricomycetes</taxon>
        <taxon>Agaricomycetidae</taxon>
        <taxon>Agaricales</taxon>
        <taxon>Agaricineae</taxon>
        <taxon>Psathyrellaceae</taxon>
        <taxon>Coprinellus</taxon>
    </lineage>
</organism>
<dbReference type="AlphaFoldDB" id="A0A4Y7T1Y9"/>
<dbReference type="Proteomes" id="UP000298030">
    <property type="component" value="Unassembled WGS sequence"/>
</dbReference>
<gene>
    <name evidence="1" type="ORF">FA13DRAFT_1736388</name>
</gene>